<sequence length="87" mass="9222">MSGTLRGDRLVVRLYLIIVALTGVMGYVLAWATDETLEPELFGVVALPPTPVGVAVFGMVTIGTGLGVLLALVVYVANNFDDDARKE</sequence>
<evidence type="ECO:0000256" key="1">
    <source>
        <dbReference type="SAM" id="Phobius"/>
    </source>
</evidence>
<organism evidence="2 3">
    <name type="scientific">Halomicrobium mukohataei</name>
    <dbReference type="NCBI Taxonomy" id="57705"/>
    <lineage>
        <taxon>Archaea</taxon>
        <taxon>Methanobacteriati</taxon>
        <taxon>Methanobacteriota</taxon>
        <taxon>Stenosarchaea group</taxon>
        <taxon>Halobacteria</taxon>
        <taxon>Halobacteriales</taxon>
        <taxon>Haloarculaceae</taxon>
        <taxon>Halomicrobium</taxon>
    </lineage>
</organism>
<keyword evidence="1" id="KW-1133">Transmembrane helix</keyword>
<dbReference type="AlphaFoldDB" id="A0A4D6KIZ0"/>
<dbReference type="InterPro" id="IPR055942">
    <property type="entry name" value="DUF7520"/>
</dbReference>
<reference evidence="2 3" key="2">
    <citation type="submission" date="2019-04" db="EMBL/GenBank/DDBJ databases">
        <authorList>
            <person name="Yang S."/>
            <person name="Wei W."/>
        </authorList>
    </citation>
    <scope>NUCLEOTIDE SEQUENCE [LARGE SCALE GENOMIC DNA]</scope>
    <source>
        <strain evidence="3">ZP60</strain>
    </source>
</reference>
<dbReference type="EMBL" id="CP039375">
    <property type="protein sequence ID" value="QCD66699.1"/>
    <property type="molecule type" value="Genomic_DNA"/>
</dbReference>
<accession>A0A4D6KIZ0</accession>
<name>A0A4D6KIZ0_9EURY</name>
<evidence type="ECO:0000313" key="2">
    <source>
        <dbReference type="EMBL" id="QCD66699.1"/>
    </source>
</evidence>
<evidence type="ECO:0000313" key="3">
    <source>
        <dbReference type="Proteomes" id="UP000297053"/>
    </source>
</evidence>
<keyword evidence="1" id="KW-0472">Membrane</keyword>
<keyword evidence="1" id="KW-0812">Transmembrane</keyword>
<dbReference type="Proteomes" id="UP000297053">
    <property type="component" value="Chromosome"/>
</dbReference>
<dbReference type="KEGG" id="halz:E5139_13985"/>
<dbReference type="OMA" id="NFDDDAR"/>
<dbReference type="GeneID" id="42180071"/>
<gene>
    <name evidence="2" type="ORF">E5139_13985</name>
</gene>
<dbReference type="Pfam" id="PF24364">
    <property type="entry name" value="DUF7520"/>
    <property type="match status" value="1"/>
</dbReference>
<proteinExistence type="predicted"/>
<protein>
    <submittedName>
        <fullName evidence="2">Cox cluster protein</fullName>
    </submittedName>
</protein>
<reference evidence="2 3" key="1">
    <citation type="submission" date="2019-04" db="EMBL/GenBank/DDBJ databases">
        <title>Complete genome sequence of Arthrobacter sp. ZXY-2 associated with effective atrazine degradation and salt adaptation.</title>
        <authorList>
            <person name="Zhao X."/>
        </authorList>
    </citation>
    <scope>NUCLEOTIDE SEQUENCE [LARGE SCALE GENOMIC DNA]</scope>
    <source>
        <strain evidence="3">ZP60</strain>
    </source>
</reference>
<feature type="transmembrane region" description="Helical" evidence="1">
    <location>
        <begin position="12"/>
        <end position="32"/>
    </location>
</feature>
<feature type="transmembrane region" description="Helical" evidence="1">
    <location>
        <begin position="52"/>
        <end position="77"/>
    </location>
</feature>
<dbReference type="RefSeq" id="WP_015763123.1">
    <property type="nucleotide sequence ID" value="NZ_CP039375.1"/>
</dbReference>